<dbReference type="EMBL" id="PNIQ01000962">
    <property type="protein sequence ID" value="PMP75011.1"/>
    <property type="molecule type" value="Genomic_DNA"/>
</dbReference>
<dbReference type="PANTHER" id="PTHR43685:SF2">
    <property type="entry name" value="GLYCOSYLTRANSFERASE 2-LIKE DOMAIN-CONTAINING PROTEIN"/>
    <property type="match status" value="1"/>
</dbReference>
<dbReference type="InterPro" id="IPR001173">
    <property type="entry name" value="Glyco_trans_2-like"/>
</dbReference>
<dbReference type="Pfam" id="PF00535">
    <property type="entry name" value="Glycos_transf_2"/>
    <property type="match status" value="1"/>
</dbReference>
<gene>
    <name evidence="2" type="ORF">C0184_14365</name>
</gene>
<organism evidence="2 3">
    <name type="scientific">Chloroflexus aggregans</name>
    <dbReference type="NCBI Taxonomy" id="152260"/>
    <lineage>
        <taxon>Bacteria</taxon>
        <taxon>Bacillati</taxon>
        <taxon>Chloroflexota</taxon>
        <taxon>Chloroflexia</taxon>
        <taxon>Chloroflexales</taxon>
        <taxon>Chloroflexineae</taxon>
        <taxon>Chloroflexaceae</taxon>
        <taxon>Chloroflexus</taxon>
    </lineage>
</organism>
<sequence length="321" mass="36465">MLVSIIVPTKQRPQALFDAVQSVFRSTYQNFELFVVDQSPDNASLQITAPFHTDPRFHYLFNRRPGFGAASSRNVGIAASQGEIIALIDDDIEVRPDWLEQIVAEFSADPELDFIAGRLTAPPYDPDTGYTPEFEAWPYLSRWRFPLHASGANFSMRRRLLDRIGGYDEFCGPGSRLRASDDTDLCWRIVRSGARYKICPHIEVVHTHGFRSRDEAEALFARYQYGNGGNFGRFTRRGDLFAGAWFLAREVKLTFKAIPKALRGDRRELFFARQRLRGFWDGFRLSPDEGFVSGAQLRQMRDAARAAEVLLVARAEGNAND</sequence>
<accession>A0A2J6WVP5</accession>
<dbReference type="InterPro" id="IPR029044">
    <property type="entry name" value="Nucleotide-diphossugar_trans"/>
</dbReference>
<evidence type="ECO:0000313" key="3">
    <source>
        <dbReference type="Proteomes" id="UP000243376"/>
    </source>
</evidence>
<protein>
    <submittedName>
        <fullName evidence="2">Glycosyl transferase</fullName>
    </submittedName>
</protein>
<keyword evidence="2" id="KW-0808">Transferase</keyword>
<feature type="domain" description="Glycosyltransferase 2-like" evidence="1">
    <location>
        <begin position="4"/>
        <end position="131"/>
    </location>
</feature>
<reference evidence="2 3" key="1">
    <citation type="submission" date="2018-01" db="EMBL/GenBank/DDBJ databases">
        <title>Metagenomic assembled genomes from two thermal pools in the Uzon Caldera, Kamchatka, Russia.</title>
        <authorList>
            <person name="Wilkins L."/>
            <person name="Ettinger C."/>
        </authorList>
    </citation>
    <scope>NUCLEOTIDE SEQUENCE [LARGE SCALE GENOMIC DNA]</scope>
    <source>
        <strain evidence="2">ZAV-02</strain>
    </source>
</reference>
<evidence type="ECO:0000259" key="1">
    <source>
        <dbReference type="Pfam" id="PF00535"/>
    </source>
</evidence>
<evidence type="ECO:0000313" key="2">
    <source>
        <dbReference type="EMBL" id="PMP75011.1"/>
    </source>
</evidence>
<dbReference type="Proteomes" id="UP000243376">
    <property type="component" value="Unassembled WGS sequence"/>
</dbReference>
<dbReference type="Gene3D" id="3.90.550.10">
    <property type="entry name" value="Spore Coat Polysaccharide Biosynthesis Protein SpsA, Chain A"/>
    <property type="match status" value="1"/>
</dbReference>
<dbReference type="SUPFAM" id="SSF53448">
    <property type="entry name" value="Nucleotide-diphospho-sugar transferases"/>
    <property type="match status" value="1"/>
</dbReference>
<proteinExistence type="predicted"/>
<dbReference type="GO" id="GO:0016740">
    <property type="term" value="F:transferase activity"/>
    <property type="evidence" value="ECO:0007669"/>
    <property type="project" value="UniProtKB-KW"/>
</dbReference>
<dbReference type="PANTHER" id="PTHR43685">
    <property type="entry name" value="GLYCOSYLTRANSFERASE"/>
    <property type="match status" value="1"/>
</dbReference>
<dbReference type="AlphaFoldDB" id="A0A2J6WVP5"/>
<comment type="caution">
    <text evidence="2">The sequence shown here is derived from an EMBL/GenBank/DDBJ whole genome shotgun (WGS) entry which is preliminary data.</text>
</comment>
<dbReference type="InterPro" id="IPR050834">
    <property type="entry name" value="Glycosyltransf_2"/>
</dbReference>
<name>A0A2J6WVP5_9CHLR</name>